<reference evidence="8" key="2">
    <citation type="submission" date="2025-08" db="UniProtKB">
        <authorList>
            <consortium name="Ensembl"/>
        </authorList>
    </citation>
    <scope>IDENTIFICATION</scope>
</reference>
<keyword evidence="5" id="KW-1015">Disulfide bond</keyword>
<evidence type="ECO:0000256" key="2">
    <source>
        <dbReference type="ARBA" id="ARBA00022692"/>
    </source>
</evidence>
<keyword evidence="3" id="KW-1133">Transmembrane helix</keyword>
<keyword evidence="9" id="KW-1185">Reference proteome</keyword>
<evidence type="ECO:0000256" key="4">
    <source>
        <dbReference type="ARBA" id="ARBA00023136"/>
    </source>
</evidence>
<dbReference type="InterPro" id="IPR013106">
    <property type="entry name" value="Ig_V-set"/>
</dbReference>
<dbReference type="PROSITE" id="PS50835">
    <property type="entry name" value="IG_LIKE"/>
    <property type="match status" value="2"/>
</dbReference>
<keyword evidence="4" id="KW-0472">Membrane</keyword>
<sequence>FKVIVPAEPVDTTVGSSIVLPCRLSPEMSAAAMEVRWFKENFDNLVFLYKEGKETEGSDYRSRVRLFRQEMERGNVSLLLQNVRISDQGLYKCHVSSVDWYEEPQLQLRVTRTFKLIVPSEPVAASVASDVVLPCQLSPEMSAAAMDVRWYRENFENLVFLYKEGKETEGSGYRGRVRLFKQEMERGNVSLLLQNVRISDQGSYTCHV</sequence>
<dbReference type="SUPFAM" id="SSF48726">
    <property type="entry name" value="Immunoglobulin"/>
    <property type="match status" value="2"/>
</dbReference>
<dbReference type="SMART" id="SM00406">
    <property type="entry name" value="IGv"/>
    <property type="match status" value="2"/>
</dbReference>
<evidence type="ECO:0000259" key="7">
    <source>
        <dbReference type="PROSITE" id="PS50835"/>
    </source>
</evidence>
<dbReference type="FunFam" id="2.60.40.10:FF:000183">
    <property type="entry name" value="Myelin-oligodendrocyte glycoprotein"/>
    <property type="match status" value="2"/>
</dbReference>
<evidence type="ECO:0000256" key="3">
    <source>
        <dbReference type="ARBA" id="ARBA00022989"/>
    </source>
</evidence>
<dbReference type="Ensembl" id="ENSLOCT00000002672.1">
    <property type="protein sequence ID" value="ENSLOCP00000002666.1"/>
    <property type="gene ID" value="ENSLOCG00000002270.1"/>
</dbReference>
<keyword evidence="2" id="KW-0812">Transmembrane</keyword>
<dbReference type="EMBL" id="AHAT01036935">
    <property type="status" value="NOT_ANNOTATED_CDS"/>
    <property type="molecule type" value="Genomic_DNA"/>
</dbReference>
<evidence type="ECO:0000313" key="8">
    <source>
        <dbReference type="Ensembl" id="ENSLOCP00000002666.1"/>
    </source>
</evidence>
<protein>
    <recommendedName>
        <fullName evidence="7">Ig-like domain-containing protein</fullName>
    </recommendedName>
</protein>
<evidence type="ECO:0000256" key="6">
    <source>
        <dbReference type="ARBA" id="ARBA00023319"/>
    </source>
</evidence>
<evidence type="ECO:0000256" key="1">
    <source>
        <dbReference type="ARBA" id="ARBA00004370"/>
    </source>
</evidence>
<dbReference type="InterPro" id="IPR003599">
    <property type="entry name" value="Ig_sub"/>
</dbReference>
<dbReference type="Proteomes" id="UP000018468">
    <property type="component" value="Linkage group LG5"/>
</dbReference>
<dbReference type="PANTHER" id="PTHR24100:SF130">
    <property type="entry name" value="BUTYROPHILIN-LIKE PROTEIN 9"/>
    <property type="match status" value="1"/>
</dbReference>
<feature type="domain" description="Ig-like" evidence="7">
    <location>
        <begin position="1"/>
        <end position="97"/>
    </location>
</feature>
<dbReference type="AlphaFoldDB" id="W5M2Q8"/>
<keyword evidence="6" id="KW-0393">Immunoglobulin domain</keyword>
<dbReference type="InterPro" id="IPR007110">
    <property type="entry name" value="Ig-like_dom"/>
</dbReference>
<dbReference type="EMBL" id="AHAT01036936">
    <property type="status" value="NOT_ANNOTATED_CDS"/>
    <property type="molecule type" value="Genomic_DNA"/>
</dbReference>
<dbReference type="PANTHER" id="PTHR24100">
    <property type="entry name" value="BUTYROPHILIN"/>
    <property type="match status" value="1"/>
</dbReference>
<reference evidence="9" key="1">
    <citation type="submission" date="2011-12" db="EMBL/GenBank/DDBJ databases">
        <title>The Draft Genome of Lepisosteus oculatus.</title>
        <authorList>
            <consortium name="The Broad Institute Genome Assembly &amp; Analysis Group"/>
            <consortium name="Computational R&amp;D Group"/>
            <consortium name="and Sequencing Platform"/>
            <person name="Di Palma F."/>
            <person name="Alfoldi J."/>
            <person name="Johnson J."/>
            <person name="Berlin A."/>
            <person name="Gnerre S."/>
            <person name="Jaffe D."/>
            <person name="MacCallum I."/>
            <person name="Young S."/>
            <person name="Walker B.J."/>
            <person name="Lander E.S."/>
            <person name="Lindblad-Toh K."/>
        </authorList>
    </citation>
    <scope>NUCLEOTIDE SEQUENCE [LARGE SCALE GENOMIC DNA]</scope>
</reference>
<dbReference type="GeneTree" id="ENSGT01120000271914"/>
<dbReference type="Gene3D" id="2.60.40.10">
    <property type="entry name" value="Immunoglobulins"/>
    <property type="match status" value="2"/>
</dbReference>
<dbReference type="InterPro" id="IPR050504">
    <property type="entry name" value="IgSF_BTN/MOG"/>
</dbReference>
<dbReference type="Bgee" id="ENSLOCG00000002270">
    <property type="expression patterns" value="Expressed in intestine and 11 other cell types or tissues"/>
</dbReference>
<dbReference type="InterPro" id="IPR036179">
    <property type="entry name" value="Ig-like_dom_sf"/>
</dbReference>
<reference evidence="8" key="3">
    <citation type="submission" date="2025-09" db="UniProtKB">
        <authorList>
            <consortium name="Ensembl"/>
        </authorList>
    </citation>
    <scope>IDENTIFICATION</scope>
</reference>
<evidence type="ECO:0000256" key="5">
    <source>
        <dbReference type="ARBA" id="ARBA00023157"/>
    </source>
</evidence>
<proteinExistence type="predicted"/>
<feature type="domain" description="Ig-like" evidence="7">
    <location>
        <begin position="104"/>
        <end position="208"/>
    </location>
</feature>
<dbReference type="HOGENOM" id="CLU_1269512_0_0_1"/>
<dbReference type="Pfam" id="PF07686">
    <property type="entry name" value="V-set"/>
    <property type="match status" value="2"/>
</dbReference>
<evidence type="ECO:0000313" key="9">
    <source>
        <dbReference type="Proteomes" id="UP000018468"/>
    </source>
</evidence>
<dbReference type="GO" id="GO:0016020">
    <property type="term" value="C:membrane"/>
    <property type="evidence" value="ECO:0007669"/>
    <property type="project" value="UniProtKB-SubCell"/>
</dbReference>
<dbReference type="InterPro" id="IPR013783">
    <property type="entry name" value="Ig-like_fold"/>
</dbReference>
<comment type="subcellular location">
    <subcellularLocation>
        <location evidence="1">Membrane</location>
    </subcellularLocation>
</comment>
<dbReference type="SMART" id="SM00409">
    <property type="entry name" value="IG"/>
    <property type="match status" value="2"/>
</dbReference>
<name>W5M2Q8_LEPOC</name>
<accession>W5M2Q8</accession>
<organism evidence="8 9">
    <name type="scientific">Lepisosteus oculatus</name>
    <name type="common">Spotted gar</name>
    <dbReference type="NCBI Taxonomy" id="7918"/>
    <lineage>
        <taxon>Eukaryota</taxon>
        <taxon>Metazoa</taxon>
        <taxon>Chordata</taxon>
        <taxon>Craniata</taxon>
        <taxon>Vertebrata</taxon>
        <taxon>Euteleostomi</taxon>
        <taxon>Actinopterygii</taxon>
        <taxon>Neopterygii</taxon>
        <taxon>Holostei</taxon>
        <taxon>Semionotiformes</taxon>
        <taxon>Lepisosteidae</taxon>
        <taxon>Lepisosteus</taxon>
    </lineage>
</organism>